<dbReference type="InterPro" id="IPR036457">
    <property type="entry name" value="PPM-type-like_dom_sf"/>
</dbReference>
<dbReference type="SMART" id="SM00332">
    <property type="entry name" value="PP2Cc"/>
    <property type="match status" value="1"/>
</dbReference>
<dbReference type="CDD" id="cd00143">
    <property type="entry name" value="PP2Cc"/>
    <property type="match status" value="1"/>
</dbReference>
<dbReference type="InterPro" id="IPR036322">
    <property type="entry name" value="WD40_repeat_dom_sf"/>
</dbReference>
<dbReference type="InterPro" id="IPR038122">
    <property type="entry name" value="PFU_sf"/>
</dbReference>
<dbReference type="EMBL" id="JAPFFF010000073">
    <property type="protein sequence ID" value="KAK8835849.1"/>
    <property type="molecule type" value="Genomic_DNA"/>
</dbReference>
<dbReference type="PROSITE" id="PS01032">
    <property type="entry name" value="PPM_1"/>
    <property type="match status" value="1"/>
</dbReference>
<dbReference type="InterPro" id="IPR015155">
    <property type="entry name" value="PFU"/>
</dbReference>
<dbReference type="InterPro" id="IPR000222">
    <property type="entry name" value="PP2C_BS"/>
</dbReference>
<keyword evidence="2 4" id="KW-0378">Hydrolase</keyword>
<dbReference type="InterPro" id="IPR015655">
    <property type="entry name" value="PP2C"/>
</dbReference>
<dbReference type="PANTHER" id="PTHR47992">
    <property type="entry name" value="PROTEIN PHOSPHATASE"/>
    <property type="match status" value="1"/>
</dbReference>
<evidence type="ECO:0000313" key="7">
    <source>
        <dbReference type="EMBL" id="KAK8835849.1"/>
    </source>
</evidence>
<dbReference type="SUPFAM" id="SSF81606">
    <property type="entry name" value="PP2C-like"/>
    <property type="match status" value="1"/>
</dbReference>
<name>A0ABR2GPI2_9EUKA</name>
<keyword evidence="8" id="KW-1185">Reference proteome</keyword>
<dbReference type="Proteomes" id="UP001470230">
    <property type="component" value="Unassembled WGS sequence"/>
</dbReference>
<dbReference type="Gene3D" id="2.130.10.10">
    <property type="entry name" value="YVTN repeat-like/Quinoprotein amine dehydrogenase"/>
    <property type="match status" value="2"/>
</dbReference>
<evidence type="ECO:0008006" key="9">
    <source>
        <dbReference type="Google" id="ProtNLM"/>
    </source>
</evidence>
<gene>
    <name evidence="7" type="ORF">M9Y10_040402</name>
</gene>
<sequence length="704" mass="79288">MEELQFSSFFKLGNFELKEIKSFSASGQEYFITGDSKGNLYILKHLDNSSLALYRTFSGHEKGISSICAIKSWKEDEIIITGGSDYHANFWKVKDIIDLEKDIRHFYTFNASANICRIKEVSKGEICLISWDNKTTVLFEDDRKNITLNHGSFSAWDIIKYGNFYLTAEATNSIKIFNCQTGQLIDQYQISEDKFAIRMIFVYNVRIHCISNSGYIYKFSMENDQIRKEGEKQISQNFLYSQIVIENKLFVGGEDKVVFEFNLDEFETIDALPVIGTITGITVGSQTKDVTICSDKSYVTIYSFNSNKKSSESVRESFLNELKTTPLRDLEIESMDADEFPKRVDEETEKVGKLNALQDEGDVIIVVHSNCFNQYVCIGRIKLENKKVTGPDNKKYDLSITICTDDDQILELFLNYDDDPQEVAARFCQSHHLGDRYIPQIVEFINANVGTRAKKKKVKKSYSGLFEGLSYGVAVMQGRRPYMEDFSSVFELSNGMIVFCIFDGHGGEEVAKYANENIQKVLEENLNSENFLCDSLKKLNEPMVQKYRDTGSTAVIGCYSPSAKTFSAANLGDSRAVILRDVPIQITFDHKAAVSSEKEIIEKNGGTVANGRINGLVNISRFLGDGAVSQFTCHDPYFTVNNVQKGDRIVLGCDGIFDFLSNEDCVRISKSEKTAEGAAVTIRDESFICGSADNLTAIVIEITQ</sequence>
<evidence type="ECO:0000256" key="4">
    <source>
        <dbReference type="RuleBase" id="RU003465"/>
    </source>
</evidence>
<proteinExistence type="inferred from homology"/>
<accession>A0ABR2GPI2</accession>
<comment type="similarity">
    <text evidence="4">Belongs to the PP2C family.</text>
</comment>
<dbReference type="Pfam" id="PF09070">
    <property type="entry name" value="PFU"/>
    <property type="match status" value="1"/>
</dbReference>
<dbReference type="InterPro" id="IPR001932">
    <property type="entry name" value="PPM-type_phosphatase-like_dom"/>
</dbReference>
<evidence type="ECO:0000313" key="8">
    <source>
        <dbReference type="Proteomes" id="UP001470230"/>
    </source>
</evidence>
<dbReference type="PROSITE" id="PS51394">
    <property type="entry name" value="PFU"/>
    <property type="match status" value="1"/>
</dbReference>
<organism evidence="7 8">
    <name type="scientific">Tritrichomonas musculus</name>
    <dbReference type="NCBI Taxonomy" id="1915356"/>
    <lineage>
        <taxon>Eukaryota</taxon>
        <taxon>Metamonada</taxon>
        <taxon>Parabasalia</taxon>
        <taxon>Tritrichomonadida</taxon>
        <taxon>Tritrichomonadidae</taxon>
        <taxon>Tritrichomonas</taxon>
    </lineage>
</organism>
<dbReference type="PROSITE" id="PS51746">
    <property type="entry name" value="PPM_2"/>
    <property type="match status" value="1"/>
</dbReference>
<evidence type="ECO:0000259" key="6">
    <source>
        <dbReference type="PROSITE" id="PS51746"/>
    </source>
</evidence>
<evidence type="ECO:0000256" key="1">
    <source>
        <dbReference type="ARBA" id="ARBA00022723"/>
    </source>
</evidence>
<dbReference type="Gene3D" id="3.60.40.10">
    <property type="entry name" value="PPM-type phosphatase domain"/>
    <property type="match status" value="1"/>
</dbReference>
<keyword evidence="1" id="KW-0479">Metal-binding</keyword>
<feature type="domain" description="PPM-type phosphatase" evidence="6">
    <location>
        <begin position="470"/>
        <end position="702"/>
    </location>
</feature>
<dbReference type="SMART" id="SM00331">
    <property type="entry name" value="PP2C_SIG"/>
    <property type="match status" value="1"/>
</dbReference>
<dbReference type="Gene3D" id="3.10.20.870">
    <property type="entry name" value="PFU (PLAA family ubiquitin binding), C-terminal domain"/>
    <property type="match status" value="1"/>
</dbReference>
<comment type="caution">
    <text evidence="7">The sequence shown here is derived from an EMBL/GenBank/DDBJ whole genome shotgun (WGS) entry which is preliminary data.</text>
</comment>
<dbReference type="InterPro" id="IPR015943">
    <property type="entry name" value="WD40/YVTN_repeat-like_dom_sf"/>
</dbReference>
<evidence type="ECO:0000256" key="3">
    <source>
        <dbReference type="ARBA" id="ARBA00022912"/>
    </source>
</evidence>
<evidence type="ECO:0000256" key="2">
    <source>
        <dbReference type="ARBA" id="ARBA00022801"/>
    </source>
</evidence>
<dbReference type="SUPFAM" id="SSF50978">
    <property type="entry name" value="WD40 repeat-like"/>
    <property type="match status" value="1"/>
</dbReference>
<dbReference type="Pfam" id="PF00481">
    <property type="entry name" value="PP2C"/>
    <property type="match status" value="1"/>
</dbReference>
<feature type="domain" description="PFU" evidence="5">
    <location>
        <begin position="367"/>
        <end position="459"/>
    </location>
</feature>
<reference evidence="7 8" key="1">
    <citation type="submission" date="2024-04" db="EMBL/GenBank/DDBJ databases">
        <title>Tritrichomonas musculus Genome.</title>
        <authorList>
            <person name="Alves-Ferreira E."/>
            <person name="Grigg M."/>
            <person name="Lorenzi H."/>
            <person name="Galac M."/>
        </authorList>
    </citation>
    <scope>NUCLEOTIDE SEQUENCE [LARGE SCALE GENOMIC DNA]</scope>
    <source>
        <strain evidence="7 8">EAF2021</strain>
    </source>
</reference>
<protein>
    <recommendedName>
        <fullName evidence="9">Protein phosphatase 2C</fullName>
    </recommendedName>
</protein>
<keyword evidence="3 4" id="KW-0904">Protein phosphatase</keyword>
<evidence type="ECO:0000259" key="5">
    <source>
        <dbReference type="PROSITE" id="PS51394"/>
    </source>
</evidence>